<evidence type="ECO:0000313" key="2">
    <source>
        <dbReference type="EMBL" id="CAD6992691.1"/>
    </source>
</evidence>
<evidence type="ECO:0000256" key="1">
    <source>
        <dbReference type="SAM" id="SignalP"/>
    </source>
</evidence>
<feature type="chain" id="PRO_5032584531" evidence="1">
    <location>
        <begin position="26"/>
        <end position="122"/>
    </location>
</feature>
<name>A0A811U257_CERCA</name>
<accession>A0A811U257</accession>
<organism evidence="2 3">
    <name type="scientific">Ceratitis capitata</name>
    <name type="common">Mediterranean fruit fly</name>
    <name type="synonym">Tephritis capitata</name>
    <dbReference type="NCBI Taxonomy" id="7213"/>
    <lineage>
        <taxon>Eukaryota</taxon>
        <taxon>Metazoa</taxon>
        <taxon>Ecdysozoa</taxon>
        <taxon>Arthropoda</taxon>
        <taxon>Hexapoda</taxon>
        <taxon>Insecta</taxon>
        <taxon>Pterygota</taxon>
        <taxon>Neoptera</taxon>
        <taxon>Endopterygota</taxon>
        <taxon>Diptera</taxon>
        <taxon>Brachycera</taxon>
        <taxon>Muscomorpha</taxon>
        <taxon>Tephritoidea</taxon>
        <taxon>Tephritidae</taxon>
        <taxon>Ceratitis</taxon>
        <taxon>Ceratitis</taxon>
    </lineage>
</organism>
<keyword evidence="3" id="KW-1185">Reference proteome</keyword>
<dbReference type="AlphaFoldDB" id="A0A811U257"/>
<dbReference type="Proteomes" id="UP000606786">
    <property type="component" value="Unassembled WGS sequence"/>
</dbReference>
<reference evidence="2" key="1">
    <citation type="submission" date="2020-11" db="EMBL/GenBank/DDBJ databases">
        <authorList>
            <person name="Whitehead M."/>
        </authorList>
    </citation>
    <scope>NUCLEOTIDE SEQUENCE</scope>
    <source>
        <strain evidence="2">EGII</strain>
    </source>
</reference>
<keyword evidence="1" id="KW-0732">Signal</keyword>
<feature type="signal peptide" evidence="1">
    <location>
        <begin position="1"/>
        <end position="25"/>
    </location>
</feature>
<protein>
    <submittedName>
        <fullName evidence="2">(Mediterranean fruit fly) hypothetical protein</fullName>
    </submittedName>
</protein>
<comment type="caution">
    <text evidence="2">The sequence shown here is derived from an EMBL/GenBank/DDBJ whole genome shotgun (WGS) entry which is preliminary data.</text>
</comment>
<evidence type="ECO:0000313" key="3">
    <source>
        <dbReference type="Proteomes" id="UP000606786"/>
    </source>
</evidence>
<proteinExistence type="predicted"/>
<sequence>MLSVAITIVQLLTSALLLLICLVSTTQFTVPLFHVGNNKYIRQNHVKNTTTTITKKPQNNMQQQQELKCHASAYYILMDLLQTTVLTTIVRLLTALYDAYYANPFVQRQQQSAMWHAMLHMI</sequence>
<dbReference type="EMBL" id="CAJHJT010000001">
    <property type="protein sequence ID" value="CAD6992691.1"/>
    <property type="molecule type" value="Genomic_DNA"/>
</dbReference>
<gene>
    <name evidence="2" type="ORF">CCAP1982_LOCUS1536</name>
</gene>